<accession>A0A6G6Y914</accession>
<evidence type="ECO:0000259" key="1">
    <source>
        <dbReference type="Pfam" id="PF01738"/>
    </source>
</evidence>
<dbReference type="SUPFAM" id="SSF53474">
    <property type="entry name" value="alpha/beta-Hydrolases"/>
    <property type="match status" value="1"/>
</dbReference>
<organism evidence="2 3">
    <name type="scientific">Stakelama tenebrarum</name>
    <dbReference type="NCBI Taxonomy" id="2711215"/>
    <lineage>
        <taxon>Bacteria</taxon>
        <taxon>Pseudomonadati</taxon>
        <taxon>Pseudomonadota</taxon>
        <taxon>Alphaproteobacteria</taxon>
        <taxon>Sphingomonadales</taxon>
        <taxon>Sphingomonadaceae</taxon>
        <taxon>Stakelama</taxon>
    </lineage>
</organism>
<dbReference type="Proteomes" id="UP000501568">
    <property type="component" value="Chromosome"/>
</dbReference>
<sequence>MRIERQTIVHDGPGGPFEALAVFDADAAGPRPIVLLFPNVLGLKEADFEKAEALAALGYAVFCADVYGQGKRTTRQSLNPAAYMDELNNDRVLMRERLQAAFETARAMPQGDSTRVAAIGFCFGGKCVLDLARSGADFAGGVSFHGVYDPAPQGHGGPIVAKLLVCHGWDDPIAPPEATVALAKELTDAGVDWQLHAYGNTAHAFTDKDADMVERGVYYVESADRRSWRAMVGFLEECFA</sequence>
<dbReference type="InterPro" id="IPR029058">
    <property type="entry name" value="AB_hydrolase_fold"/>
</dbReference>
<dbReference type="PANTHER" id="PTHR22946">
    <property type="entry name" value="DIENELACTONE HYDROLASE DOMAIN-CONTAINING PROTEIN-RELATED"/>
    <property type="match status" value="1"/>
</dbReference>
<reference evidence="2 3" key="1">
    <citation type="submission" date="2020-02" db="EMBL/GenBank/DDBJ databases">
        <authorList>
            <person name="Zheng R.K."/>
            <person name="Sun C.M."/>
        </authorList>
    </citation>
    <scope>NUCLEOTIDE SEQUENCE [LARGE SCALE GENOMIC DNA]</scope>
    <source>
        <strain evidence="3">zrk23</strain>
    </source>
</reference>
<name>A0A6G6Y914_9SPHN</name>
<dbReference type="EMBL" id="CP049109">
    <property type="protein sequence ID" value="QIG81409.1"/>
    <property type="molecule type" value="Genomic_DNA"/>
</dbReference>
<dbReference type="KEGG" id="spzr:G5C33_17520"/>
<dbReference type="GO" id="GO:0016787">
    <property type="term" value="F:hydrolase activity"/>
    <property type="evidence" value="ECO:0007669"/>
    <property type="project" value="InterPro"/>
</dbReference>
<dbReference type="AlphaFoldDB" id="A0A6G6Y914"/>
<evidence type="ECO:0000313" key="3">
    <source>
        <dbReference type="Proteomes" id="UP000501568"/>
    </source>
</evidence>
<protein>
    <submittedName>
        <fullName evidence="2">Prolyl oligopeptidase family serine peptidase</fullName>
    </submittedName>
</protein>
<dbReference type="Gene3D" id="3.40.50.1820">
    <property type="entry name" value="alpha/beta hydrolase"/>
    <property type="match status" value="1"/>
</dbReference>
<dbReference type="InterPro" id="IPR050261">
    <property type="entry name" value="FrsA_esterase"/>
</dbReference>
<dbReference type="RefSeq" id="WP_165328335.1">
    <property type="nucleotide sequence ID" value="NZ_CP049109.1"/>
</dbReference>
<gene>
    <name evidence="2" type="ORF">G5C33_17520</name>
</gene>
<dbReference type="Pfam" id="PF01738">
    <property type="entry name" value="DLH"/>
    <property type="match status" value="1"/>
</dbReference>
<proteinExistence type="predicted"/>
<dbReference type="PANTHER" id="PTHR22946:SF0">
    <property type="entry name" value="DIENELACTONE HYDROLASE DOMAIN-CONTAINING PROTEIN"/>
    <property type="match status" value="1"/>
</dbReference>
<keyword evidence="3" id="KW-1185">Reference proteome</keyword>
<evidence type="ECO:0000313" key="2">
    <source>
        <dbReference type="EMBL" id="QIG81409.1"/>
    </source>
</evidence>
<feature type="domain" description="Dienelactone hydrolase" evidence="1">
    <location>
        <begin position="22"/>
        <end position="237"/>
    </location>
</feature>
<dbReference type="InterPro" id="IPR002925">
    <property type="entry name" value="Dienelactn_hydro"/>
</dbReference>